<accession>A0ABU3AD99</accession>
<dbReference type="Pfam" id="PF04264">
    <property type="entry name" value="YceI"/>
    <property type="match status" value="1"/>
</dbReference>
<sequence>MKNNKTLLLALILFIVNVFVYSLQAQERYIDKSGYIKFEASEKLFEPVEATNNVVTAVLNADNGEFASLALVTGFRFKNSLMEEHFNENYIESETYPKAIFKGKLLDFDLSNLSETPKKFEVDGKLELHGKEKQVKTKVSLHKLNGVIVMKGNFAVAPSDFDIEIPSIVKNKIAKQVNVSLNFNLKQ</sequence>
<dbReference type="RefSeq" id="WP_311351826.1">
    <property type="nucleotide sequence ID" value="NZ_JAVRHR010000002.1"/>
</dbReference>
<name>A0ABU3AD99_9FLAO</name>
<dbReference type="PANTHER" id="PTHR34406:SF1">
    <property type="entry name" value="PROTEIN YCEI"/>
    <property type="match status" value="1"/>
</dbReference>
<dbReference type="InterPro" id="IPR007372">
    <property type="entry name" value="Lipid/polyisoprenoid-bd_YceI"/>
</dbReference>
<dbReference type="Proteomes" id="UP001255246">
    <property type="component" value="Unassembled WGS sequence"/>
</dbReference>
<reference evidence="2 3" key="1">
    <citation type="submission" date="2023-09" db="EMBL/GenBank/DDBJ databases">
        <authorList>
            <person name="Rey-Velasco X."/>
        </authorList>
    </citation>
    <scope>NUCLEOTIDE SEQUENCE [LARGE SCALE GENOMIC DNA]</scope>
    <source>
        <strain evidence="2 3">F388</strain>
    </source>
</reference>
<dbReference type="PANTHER" id="PTHR34406">
    <property type="entry name" value="PROTEIN YCEI"/>
    <property type="match status" value="1"/>
</dbReference>
<dbReference type="SMART" id="SM00867">
    <property type="entry name" value="YceI"/>
    <property type="match status" value="1"/>
</dbReference>
<comment type="caution">
    <text evidence="2">The sequence shown here is derived from an EMBL/GenBank/DDBJ whole genome shotgun (WGS) entry which is preliminary data.</text>
</comment>
<evidence type="ECO:0000259" key="1">
    <source>
        <dbReference type="SMART" id="SM00867"/>
    </source>
</evidence>
<dbReference type="Gene3D" id="2.40.128.110">
    <property type="entry name" value="Lipid/polyisoprenoid-binding, YceI-like"/>
    <property type="match status" value="1"/>
</dbReference>
<dbReference type="SUPFAM" id="SSF101874">
    <property type="entry name" value="YceI-like"/>
    <property type="match status" value="1"/>
</dbReference>
<feature type="domain" description="Lipid/polyisoprenoid-binding YceI-like" evidence="1">
    <location>
        <begin position="27"/>
        <end position="186"/>
    </location>
</feature>
<keyword evidence="3" id="KW-1185">Reference proteome</keyword>
<gene>
    <name evidence="2" type="ORF">RM706_12060</name>
</gene>
<protein>
    <submittedName>
        <fullName evidence="2">YceI family protein</fullName>
    </submittedName>
</protein>
<evidence type="ECO:0000313" key="2">
    <source>
        <dbReference type="EMBL" id="MDT0607775.1"/>
    </source>
</evidence>
<proteinExistence type="predicted"/>
<dbReference type="EMBL" id="JAVRHR010000002">
    <property type="protein sequence ID" value="MDT0607775.1"/>
    <property type="molecule type" value="Genomic_DNA"/>
</dbReference>
<dbReference type="InterPro" id="IPR036761">
    <property type="entry name" value="TTHA0802/YceI-like_sf"/>
</dbReference>
<evidence type="ECO:0000313" key="3">
    <source>
        <dbReference type="Proteomes" id="UP001255246"/>
    </source>
</evidence>
<organism evidence="2 3">
    <name type="scientific">Croceitalea rosinachiae</name>
    <dbReference type="NCBI Taxonomy" id="3075596"/>
    <lineage>
        <taxon>Bacteria</taxon>
        <taxon>Pseudomonadati</taxon>
        <taxon>Bacteroidota</taxon>
        <taxon>Flavobacteriia</taxon>
        <taxon>Flavobacteriales</taxon>
        <taxon>Flavobacteriaceae</taxon>
        <taxon>Croceitalea</taxon>
    </lineage>
</organism>